<organism evidence="2 3">
    <name type="scientific">Ensete ventricosum</name>
    <name type="common">Abyssinian banana</name>
    <name type="synonym">Musa ensete</name>
    <dbReference type="NCBI Taxonomy" id="4639"/>
    <lineage>
        <taxon>Eukaryota</taxon>
        <taxon>Viridiplantae</taxon>
        <taxon>Streptophyta</taxon>
        <taxon>Embryophyta</taxon>
        <taxon>Tracheophyta</taxon>
        <taxon>Spermatophyta</taxon>
        <taxon>Magnoliopsida</taxon>
        <taxon>Liliopsida</taxon>
        <taxon>Zingiberales</taxon>
        <taxon>Musaceae</taxon>
        <taxon>Ensete</taxon>
    </lineage>
</organism>
<dbReference type="Gene3D" id="3.30.420.40">
    <property type="match status" value="1"/>
</dbReference>
<dbReference type="AlphaFoldDB" id="A0A426Z5M5"/>
<evidence type="ECO:0000256" key="1">
    <source>
        <dbReference type="SAM" id="MobiDB-lite"/>
    </source>
</evidence>
<dbReference type="SUPFAM" id="SSF53067">
    <property type="entry name" value="Actin-like ATPase domain"/>
    <property type="match status" value="1"/>
</dbReference>
<evidence type="ECO:0000313" key="2">
    <source>
        <dbReference type="EMBL" id="RRT59261.1"/>
    </source>
</evidence>
<accession>A0A426Z5M5</accession>
<proteinExistence type="predicted"/>
<comment type="caution">
    <text evidence="2">The sequence shown here is derived from an EMBL/GenBank/DDBJ whole genome shotgun (WGS) entry which is preliminary data.</text>
</comment>
<name>A0A426Z5M5_ENSVE</name>
<dbReference type="Proteomes" id="UP000287651">
    <property type="component" value="Unassembled WGS sequence"/>
</dbReference>
<gene>
    <name evidence="2" type="ORF">B296_00045990</name>
</gene>
<evidence type="ECO:0008006" key="4">
    <source>
        <dbReference type="Google" id="ProtNLM"/>
    </source>
</evidence>
<dbReference type="EMBL" id="AMZH03008300">
    <property type="protein sequence ID" value="RRT59261.1"/>
    <property type="molecule type" value="Genomic_DNA"/>
</dbReference>
<evidence type="ECO:0000313" key="3">
    <source>
        <dbReference type="Proteomes" id="UP000287651"/>
    </source>
</evidence>
<protein>
    <recommendedName>
        <fullName evidence="4">Actin-related protein 5</fullName>
    </recommendedName>
</protein>
<sequence>MPSYSITRPSRQEDYARFSPDTPIVIDNGGSSFRIGWAGESDPRVTFRNVVQRPRHKATGETVTIVGDHDPSLMKYFDCTRTSFRSPFDNNVVYHTVPSTEQYAQCIPTRYIIYIKKTKTALPRLAGERCRERTRRRLVLPRFSHWRQGGASSPHGERRRCLVPCRLNPRGEGGGASSHTRRRGVDSSLRGETSVLMVSLSSGQSTYRYPVELFEAPVVAALVRIFLRHRCFRVQLTSSSRDRTVASFATDGTSEASSALDAVVRSFLRCRYCCLMVPPSPRLLSSEGSFIAVPLSFPTFHHR</sequence>
<dbReference type="InterPro" id="IPR004000">
    <property type="entry name" value="Actin"/>
</dbReference>
<reference evidence="2 3" key="1">
    <citation type="journal article" date="2014" name="Agronomy (Basel)">
        <title>A Draft Genome Sequence for Ensete ventricosum, the Drought-Tolerant Tree Against Hunger.</title>
        <authorList>
            <person name="Harrison J."/>
            <person name="Moore K.A."/>
            <person name="Paszkiewicz K."/>
            <person name="Jones T."/>
            <person name="Grant M."/>
            <person name="Ambacheew D."/>
            <person name="Muzemil S."/>
            <person name="Studholme D.J."/>
        </authorList>
    </citation>
    <scope>NUCLEOTIDE SEQUENCE [LARGE SCALE GENOMIC DNA]</scope>
</reference>
<feature type="region of interest" description="Disordered" evidence="1">
    <location>
        <begin position="1"/>
        <end position="21"/>
    </location>
</feature>
<dbReference type="Pfam" id="PF00022">
    <property type="entry name" value="Actin"/>
    <property type="match status" value="1"/>
</dbReference>
<dbReference type="InterPro" id="IPR043129">
    <property type="entry name" value="ATPase_NBD"/>
</dbReference>